<dbReference type="GO" id="GO:0000166">
    <property type="term" value="F:nucleotide binding"/>
    <property type="evidence" value="ECO:0007669"/>
    <property type="project" value="InterPro"/>
</dbReference>
<reference evidence="10 12" key="1">
    <citation type="submission" date="2008-03" db="EMBL/GenBank/DDBJ databases">
        <title>Annotation of Ixodes scapularis.</title>
        <authorList>
            <consortium name="Ixodes scapularis Genome Project Consortium"/>
            <person name="Caler E."/>
            <person name="Hannick L.I."/>
            <person name="Bidwell S."/>
            <person name="Joardar V."/>
            <person name="Thiagarajan M."/>
            <person name="Amedeo P."/>
            <person name="Galinsky K.J."/>
            <person name="Schobel S."/>
            <person name="Inman J."/>
            <person name="Hostetler J."/>
            <person name="Miller J."/>
            <person name="Hammond M."/>
            <person name="Megy K."/>
            <person name="Lawson D."/>
            <person name="Kodira C."/>
            <person name="Sutton G."/>
            <person name="Meyer J."/>
            <person name="Hill C.A."/>
            <person name="Birren B."/>
            <person name="Nene V."/>
            <person name="Collins F."/>
            <person name="Alarcon-Chaidez F."/>
            <person name="Wikel S."/>
            <person name="Strausberg R."/>
        </authorList>
    </citation>
    <scope>NUCLEOTIDE SEQUENCE [LARGE SCALE GENOMIC DNA]</scope>
    <source>
        <strain evidence="12">Wikel</strain>
        <strain evidence="10">Wikel colony</strain>
    </source>
</reference>
<evidence type="ECO:0000313" key="12">
    <source>
        <dbReference type="Proteomes" id="UP000001555"/>
    </source>
</evidence>
<proteinExistence type="inferred from homology"/>
<evidence type="ECO:0000313" key="11">
    <source>
        <dbReference type="EnsemblMetazoa" id="ISCW019049-PA"/>
    </source>
</evidence>
<evidence type="ECO:0000256" key="7">
    <source>
        <dbReference type="ARBA" id="ARBA00023125"/>
    </source>
</evidence>
<keyword evidence="3" id="KW-0808">Transferase</keyword>
<sequence length="125" mass="14559">VLRRVLQFLQSAFLKDVIDFNHNLRKQATNTFQTSISKLLMNSIYGKRIENPRTYNNVVISVSEDEVLKNHQKPNLKQFASISPTVVIFQFSQRALHLNEPVCAGFSILEMSKIVMYTFFYKRKS</sequence>
<feature type="non-terminal residue" evidence="10">
    <location>
        <position position="125"/>
    </location>
</feature>
<comment type="catalytic activity">
    <reaction evidence="8">
        <text>DNA(n) + a 2'-deoxyribonucleoside 5'-triphosphate = DNA(n+1) + diphosphate</text>
        <dbReference type="Rhea" id="RHEA:22508"/>
        <dbReference type="Rhea" id="RHEA-COMP:17339"/>
        <dbReference type="Rhea" id="RHEA-COMP:17340"/>
        <dbReference type="ChEBI" id="CHEBI:33019"/>
        <dbReference type="ChEBI" id="CHEBI:61560"/>
        <dbReference type="ChEBI" id="CHEBI:173112"/>
        <dbReference type="EC" id="2.7.7.7"/>
    </reaction>
</comment>
<evidence type="ECO:0000256" key="3">
    <source>
        <dbReference type="ARBA" id="ARBA00022679"/>
    </source>
</evidence>
<dbReference type="EMBL" id="DS748327">
    <property type="protein sequence ID" value="EEC07847.1"/>
    <property type="molecule type" value="Genomic_DNA"/>
</dbReference>
<gene>
    <name evidence="10" type="ORF">IscW_ISCW019049</name>
</gene>
<feature type="non-terminal residue" evidence="10">
    <location>
        <position position="1"/>
    </location>
</feature>
<dbReference type="EnsemblMetazoa" id="ISCW019049-RA">
    <property type="protein sequence ID" value="ISCW019049-PA"/>
    <property type="gene ID" value="ISCW019049"/>
</dbReference>
<accession>B7PMM5</accession>
<keyword evidence="7" id="KW-0238">DNA-binding</keyword>
<dbReference type="Pfam" id="PF03175">
    <property type="entry name" value="DNA_pol_B_2"/>
    <property type="match status" value="1"/>
</dbReference>
<dbReference type="AlphaFoldDB" id="B7PMM5"/>
<dbReference type="STRING" id="6945.B7PMM5"/>
<dbReference type="PaxDb" id="6945-B7PMM5"/>
<reference evidence="11" key="2">
    <citation type="submission" date="2020-05" db="UniProtKB">
        <authorList>
            <consortium name="EnsemblMetazoa"/>
        </authorList>
    </citation>
    <scope>IDENTIFICATION</scope>
    <source>
        <strain evidence="11">wikel</strain>
    </source>
</reference>
<dbReference type="GO" id="GO:0003677">
    <property type="term" value="F:DNA binding"/>
    <property type="evidence" value="ECO:0007669"/>
    <property type="project" value="UniProtKB-KW"/>
</dbReference>
<dbReference type="EMBL" id="ABJB010963300">
    <property type="status" value="NOT_ANNOTATED_CDS"/>
    <property type="molecule type" value="Genomic_DNA"/>
</dbReference>
<dbReference type="SUPFAM" id="SSF56672">
    <property type="entry name" value="DNA/RNA polymerases"/>
    <property type="match status" value="1"/>
</dbReference>
<dbReference type="VEuPathDB" id="VectorBase:ISCI019049"/>
<feature type="domain" description="DNA-directed DNA polymerase family B mitochondria/virus" evidence="9">
    <location>
        <begin position="12"/>
        <end position="88"/>
    </location>
</feature>
<dbReference type="InterPro" id="IPR004868">
    <property type="entry name" value="DNA-dir_DNA_pol_B_mt/vir"/>
</dbReference>
<keyword evidence="4" id="KW-0548">Nucleotidyltransferase</keyword>
<dbReference type="GO" id="GO:0006260">
    <property type="term" value="P:DNA replication"/>
    <property type="evidence" value="ECO:0007669"/>
    <property type="project" value="UniProtKB-KW"/>
</dbReference>
<name>B7PMM5_IXOSC</name>
<keyword evidence="12" id="KW-1185">Reference proteome</keyword>
<evidence type="ECO:0000256" key="1">
    <source>
        <dbReference type="ARBA" id="ARBA00005755"/>
    </source>
</evidence>
<dbReference type="InParanoid" id="B7PMM5"/>
<comment type="similarity">
    <text evidence="1">Belongs to the DNA polymerase type-B family.</text>
</comment>
<evidence type="ECO:0000256" key="6">
    <source>
        <dbReference type="ARBA" id="ARBA00022932"/>
    </source>
</evidence>
<evidence type="ECO:0000256" key="5">
    <source>
        <dbReference type="ARBA" id="ARBA00022705"/>
    </source>
</evidence>
<organism>
    <name type="scientific">Ixodes scapularis</name>
    <name type="common">Black-legged tick</name>
    <name type="synonym">Deer tick</name>
    <dbReference type="NCBI Taxonomy" id="6945"/>
    <lineage>
        <taxon>Eukaryota</taxon>
        <taxon>Metazoa</taxon>
        <taxon>Ecdysozoa</taxon>
        <taxon>Arthropoda</taxon>
        <taxon>Chelicerata</taxon>
        <taxon>Arachnida</taxon>
        <taxon>Acari</taxon>
        <taxon>Parasitiformes</taxon>
        <taxon>Ixodida</taxon>
        <taxon>Ixodoidea</taxon>
        <taxon>Ixodidae</taxon>
        <taxon>Ixodinae</taxon>
        <taxon>Ixodes</taxon>
    </lineage>
</organism>
<keyword evidence="6" id="KW-0239">DNA-directed DNA polymerase</keyword>
<evidence type="ECO:0000256" key="2">
    <source>
        <dbReference type="ARBA" id="ARBA00012417"/>
    </source>
</evidence>
<evidence type="ECO:0000256" key="8">
    <source>
        <dbReference type="ARBA" id="ARBA00049244"/>
    </source>
</evidence>
<protein>
    <recommendedName>
        <fullName evidence="2">DNA-directed DNA polymerase</fullName>
        <ecNumber evidence="2">2.7.7.7</ecNumber>
    </recommendedName>
</protein>
<dbReference type="InterPro" id="IPR043502">
    <property type="entry name" value="DNA/RNA_pol_sf"/>
</dbReference>
<evidence type="ECO:0000313" key="10">
    <source>
        <dbReference type="EMBL" id="EEC07847.1"/>
    </source>
</evidence>
<keyword evidence="5" id="KW-0235">DNA replication</keyword>
<dbReference type="HOGENOM" id="CLU_1998220_0_0_1"/>
<dbReference type="Proteomes" id="UP000001555">
    <property type="component" value="Unassembled WGS sequence"/>
</dbReference>
<dbReference type="VEuPathDB" id="VectorBase:ISCW019049"/>
<evidence type="ECO:0000256" key="4">
    <source>
        <dbReference type="ARBA" id="ARBA00022695"/>
    </source>
</evidence>
<dbReference type="EC" id="2.7.7.7" evidence="2"/>
<evidence type="ECO:0000259" key="9">
    <source>
        <dbReference type="Pfam" id="PF03175"/>
    </source>
</evidence>
<dbReference type="GO" id="GO:0003887">
    <property type="term" value="F:DNA-directed DNA polymerase activity"/>
    <property type="evidence" value="ECO:0007669"/>
    <property type="project" value="UniProtKB-KW"/>
</dbReference>